<dbReference type="SMART" id="SM00028">
    <property type="entry name" value="TPR"/>
    <property type="match status" value="2"/>
</dbReference>
<name>A0A2B4S7C0_STYPI</name>
<evidence type="ECO:0000256" key="1">
    <source>
        <dbReference type="PROSITE-ProRule" id="PRU00339"/>
    </source>
</evidence>
<keyword evidence="1" id="KW-0802">TPR repeat</keyword>
<feature type="compositionally biased region" description="Basic and acidic residues" evidence="2">
    <location>
        <begin position="353"/>
        <end position="370"/>
    </location>
</feature>
<dbReference type="GO" id="GO:0007165">
    <property type="term" value="P:signal transduction"/>
    <property type="evidence" value="ECO:0007669"/>
    <property type="project" value="InterPro"/>
</dbReference>
<dbReference type="Proteomes" id="UP000225706">
    <property type="component" value="Unassembled WGS sequence"/>
</dbReference>
<dbReference type="Pfam" id="PF00531">
    <property type="entry name" value="Death"/>
    <property type="match status" value="1"/>
</dbReference>
<dbReference type="InterPro" id="IPR027417">
    <property type="entry name" value="P-loop_NTPase"/>
</dbReference>
<dbReference type="Gene3D" id="1.10.533.10">
    <property type="entry name" value="Death Domain, Fas"/>
    <property type="match status" value="3"/>
</dbReference>
<dbReference type="InterPro" id="IPR011990">
    <property type="entry name" value="TPR-like_helical_dom_sf"/>
</dbReference>
<dbReference type="Pfam" id="PF13424">
    <property type="entry name" value="TPR_12"/>
    <property type="match status" value="1"/>
</dbReference>
<dbReference type="OrthoDB" id="5953971at2759"/>
<sequence length="1106" mass="126120">MAQLRKRGLSTGSNLSAILRRNPEFIEELCLCLDRDMKLIRNWRHLALSLHVDLDVIRRLGQFSDFSPTIRLFKFLATWNPDLTIKELKDIFLEIGRNDLISLLITKAGCSDTGKVLDVITFPSNEAPSPTVSLLDEIALALDGTSLVLSNWYTLAIKLGVPRQTCWEFERRSTENPTGRLFQYLAITCPQTTLLSLREALDSMKRNDLIKFLHDEKLGDEMLLKDIITPGSELLERLAQELNREKSPGVKNWTNLAWTMKIPADVRREFADVKQSRKSPTKEVLEWVAAQFPEKALSDVAKALDEIQRNDAIQIISEHFPDTVDSALKGLGCSFKDSFSMPDPTSQMFSTSFEREERDPFPSREVKEQSGHYGSLPDRTDLVGRNETCERIITALSSNKSVEIVAPPGYGKTSVVIEVAYKMIERKNLVAYIKPRGFTCVEDLASKIIETLGYVPGENTITEVFSRISSFKRKSVVLIIENIDNLLHLEDQVSKNNYHQEFKSENCCTKMWGKFTKNDFLTFLKDLGQSPNIQLVLTSRETYDFYVSFPLELIKLESLNDKDSASMFSKCEDSLDEHLIKDLVRVCGGIPLIICTVISILRRENPQKAARRLSSSSPSSLVKELNSDILPNEDRIDKCLEICFARFGEVNQKIFVMFSTFPYRFTQEQFQAVFRSSITADLQTCLNSLEHSSLLRFDRGSCQYSLHPFIRNFFSLKSDHKEAKLIFIRHYSNLAVTLCGKFLTKDCKSAMDQYRPEKDNIREAMAWCGDDHPELDQTTREQCIGAFNKAATFLAKVMRKQEFQSLFCKLAHRCRSHMELYSACLTNIGMKIVLSCTCTPHICPRALYQAKETLTQADDIQSTLTDIKDTNRAQCLSKLGFCCVREGRVNEGYGHLDVALKLRWDRAERLMRNTDQVMLAACFNDIAASQMVQRNYMVSIQTRLLHVLPVYEEKLGDHPFTATTLNWIGNSYYALGDYDNAIKYNSRSITIRKQLLGQHQETARSLYDLGVAYIAKQDYETALKHLKEAGDLQEEVLDTHDELIHTYQAMSITLRALGRNEEADEAMNRAGACAKKLDSWEAPLDKLRTQERDKGWIDILPAKPRN</sequence>
<proteinExistence type="predicted"/>
<evidence type="ECO:0000313" key="5">
    <source>
        <dbReference type="Proteomes" id="UP000225706"/>
    </source>
</evidence>
<dbReference type="AlphaFoldDB" id="A0A2B4S7C0"/>
<dbReference type="Gene3D" id="3.40.50.300">
    <property type="entry name" value="P-loop containing nucleotide triphosphate hydrolases"/>
    <property type="match status" value="1"/>
</dbReference>
<organism evidence="4 5">
    <name type="scientific">Stylophora pistillata</name>
    <name type="common">Smooth cauliflower coral</name>
    <dbReference type="NCBI Taxonomy" id="50429"/>
    <lineage>
        <taxon>Eukaryota</taxon>
        <taxon>Metazoa</taxon>
        <taxon>Cnidaria</taxon>
        <taxon>Anthozoa</taxon>
        <taxon>Hexacorallia</taxon>
        <taxon>Scleractinia</taxon>
        <taxon>Astrocoeniina</taxon>
        <taxon>Pocilloporidae</taxon>
        <taxon>Stylophora</taxon>
    </lineage>
</organism>
<protein>
    <recommendedName>
        <fullName evidence="3">Death domain-containing protein</fullName>
    </recommendedName>
</protein>
<comment type="caution">
    <text evidence="4">The sequence shown here is derived from an EMBL/GenBank/DDBJ whole genome shotgun (WGS) entry which is preliminary data.</text>
</comment>
<feature type="repeat" description="TPR" evidence="1">
    <location>
        <begin position="962"/>
        <end position="995"/>
    </location>
</feature>
<dbReference type="SUPFAM" id="SSF47986">
    <property type="entry name" value="DEATH domain"/>
    <property type="match status" value="3"/>
</dbReference>
<evidence type="ECO:0000259" key="3">
    <source>
        <dbReference type="Pfam" id="PF00531"/>
    </source>
</evidence>
<dbReference type="PANTHER" id="PTHR47691">
    <property type="entry name" value="REGULATOR-RELATED"/>
    <property type="match status" value="1"/>
</dbReference>
<dbReference type="SUPFAM" id="SSF52540">
    <property type="entry name" value="P-loop containing nucleoside triphosphate hydrolases"/>
    <property type="match status" value="1"/>
</dbReference>
<dbReference type="PANTHER" id="PTHR47691:SF3">
    <property type="entry name" value="HTH-TYPE TRANSCRIPTIONAL REGULATOR RV0890C-RELATED"/>
    <property type="match status" value="1"/>
</dbReference>
<feature type="region of interest" description="Disordered" evidence="2">
    <location>
        <begin position="351"/>
        <end position="380"/>
    </location>
</feature>
<dbReference type="InterPro" id="IPR019734">
    <property type="entry name" value="TPR_rpt"/>
</dbReference>
<dbReference type="InterPro" id="IPR000488">
    <property type="entry name" value="Death_dom"/>
</dbReference>
<accession>A0A2B4S7C0</accession>
<reference evidence="5" key="1">
    <citation type="journal article" date="2017" name="bioRxiv">
        <title>Comparative analysis of the genomes of Stylophora pistillata and Acropora digitifera provides evidence for extensive differences between species of corals.</title>
        <authorList>
            <person name="Voolstra C.R."/>
            <person name="Li Y."/>
            <person name="Liew Y.J."/>
            <person name="Baumgarten S."/>
            <person name="Zoccola D."/>
            <person name="Flot J.-F."/>
            <person name="Tambutte S."/>
            <person name="Allemand D."/>
            <person name="Aranda M."/>
        </authorList>
    </citation>
    <scope>NUCLEOTIDE SEQUENCE [LARGE SCALE GENOMIC DNA]</scope>
</reference>
<dbReference type="EMBL" id="LSMT01000123">
    <property type="protein sequence ID" value="PFX26554.1"/>
    <property type="molecule type" value="Genomic_DNA"/>
</dbReference>
<keyword evidence="5" id="KW-1185">Reference proteome</keyword>
<evidence type="ECO:0000256" key="2">
    <source>
        <dbReference type="SAM" id="MobiDB-lite"/>
    </source>
</evidence>
<dbReference type="PROSITE" id="PS50005">
    <property type="entry name" value="TPR"/>
    <property type="match status" value="2"/>
</dbReference>
<feature type="domain" description="Death" evidence="3">
    <location>
        <begin position="250"/>
        <end position="318"/>
    </location>
</feature>
<dbReference type="Gene3D" id="1.25.40.10">
    <property type="entry name" value="Tetratricopeptide repeat domain"/>
    <property type="match status" value="1"/>
</dbReference>
<dbReference type="InterPro" id="IPR011029">
    <property type="entry name" value="DEATH-like_dom_sf"/>
</dbReference>
<dbReference type="SUPFAM" id="SSF48452">
    <property type="entry name" value="TPR-like"/>
    <property type="match status" value="1"/>
</dbReference>
<gene>
    <name evidence="4" type="ORF">AWC38_SpisGene8748</name>
</gene>
<evidence type="ECO:0000313" key="4">
    <source>
        <dbReference type="EMBL" id="PFX26554.1"/>
    </source>
</evidence>
<feature type="repeat" description="TPR" evidence="1">
    <location>
        <begin position="1003"/>
        <end position="1036"/>
    </location>
</feature>